<dbReference type="NCBIfam" id="TIGR01655">
    <property type="entry name" value="yxeA_fam"/>
    <property type="match status" value="1"/>
</dbReference>
<dbReference type="EMBL" id="SNYJ01000006">
    <property type="protein sequence ID" value="TDQ40366.1"/>
    <property type="molecule type" value="Genomic_DNA"/>
</dbReference>
<keyword evidence="1" id="KW-1133">Transmembrane helix</keyword>
<comment type="caution">
    <text evidence="2">The sequence shown here is derived from an EMBL/GenBank/DDBJ whole genome shotgun (WGS) entry which is preliminary data.</text>
</comment>
<sequence>MRKVVGVIITVVILFIGGIVVLATVDFNRMGKEHLYIQTSEPANVEETTLDSGQIVKSYWYEALAFNEEGEELVVEYSATKKLALDAYLKLYVKNENEVTSYDEVQWEDIPVKAQEQLKE</sequence>
<dbReference type="OrthoDB" id="8719215at2"/>
<dbReference type="Pfam" id="PF06486">
    <property type="entry name" value="DUF1093"/>
    <property type="match status" value="1"/>
</dbReference>
<keyword evidence="1" id="KW-0812">Transmembrane</keyword>
<dbReference type="RefSeq" id="WP_133580188.1">
    <property type="nucleotide sequence ID" value="NZ_SNYJ01000006.1"/>
</dbReference>
<feature type="transmembrane region" description="Helical" evidence="1">
    <location>
        <begin position="6"/>
        <end position="25"/>
    </location>
</feature>
<keyword evidence="1" id="KW-0472">Membrane</keyword>
<dbReference type="PANTHER" id="PTHR36433:SF2">
    <property type="entry name" value="YXEA FAMILY PROTEIN"/>
    <property type="match status" value="1"/>
</dbReference>
<reference evidence="2 3" key="1">
    <citation type="submission" date="2019-03" db="EMBL/GenBank/DDBJ databases">
        <title>Genomic Encyclopedia of Type Strains, Phase IV (KMG-IV): sequencing the most valuable type-strain genomes for metagenomic binning, comparative biology and taxonomic classification.</title>
        <authorList>
            <person name="Goeker M."/>
        </authorList>
    </citation>
    <scope>NUCLEOTIDE SEQUENCE [LARGE SCALE GENOMIC DNA]</scope>
    <source>
        <strain evidence="2 3">DSM 28697</strain>
    </source>
</reference>
<dbReference type="Gene3D" id="2.40.50.480">
    <property type="match status" value="1"/>
</dbReference>
<evidence type="ECO:0000256" key="1">
    <source>
        <dbReference type="SAM" id="Phobius"/>
    </source>
</evidence>
<name>A0A4R6U3V6_9BACI</name>
<evidence type="ECO:0000313" key="3">
    <source>
        <dbReference type="Proteomes" id="UP000295632"/>
    </source>
</evidence>
<dbReference type="Proteomes" id="UP000295632">
    <property type="component" value="Unassembled WGS sequence"/>
</dbReference>
<dbReference type="PANTHER" id="PTHR36433">
    <property type="entry name" value="HYPOTHETICAL CYTOSOLIC PROTEIN"/>
    <property type="match status" value="1"/>
</dbReference>
<organism evidence="2 3">
    <name type="scientific">Aureibacillus halotolerans</name>
    <dbReference type="NCBI Taxonomy" id="1508390"/>
    <lineage>
        <taxon>Bacteria</taxon>
        <taxon>Bacillati</taxon>
        <taxon>Bacillota</taxon>
        <taxon>Bacilli</taxon>
        <taxon>Bacillales</taxon>
        <taxon>Bacillaceae</taxon>
        <taxon>Aureibacillus</taxon>
    </lineage>
</organism>
<dbReference type="SUPFAM" id="SSF159121">
    <property type="entry name" value="BC4932-like"/>
    <property type="match status" value="1"/>
</dbReference>
<gene>
    <name evidence="2" type="ORF">EV213_10682</name>
</gene>
<accession>A0A4R6U3V6</accession>
<dbReference type="InterPro" id="IPR036166">
    <property type="entry name" value="YxeA-like_sf"/>
</dbReference>
<dbReference type="InterPro" id="IPR006542">
    <property type="entry name" value="DUF1093"/>
</dbReference>
<protein>
    <submittedName>
        <fullName evidence="2">Uncharacterized protein (TIGR01655 family)</fullName>
    </submittedName>
</protein>
<dbReference type="AlphaFoldDB" id="A0A4R6U3V6"/>
<keyword evidence="3" id="KW-1185">Reference proteome</keyword>
<proteinExistence type="predicted"/>
<evidence type="ECO:0000313" key="2">
    <source>
        <dbReference type="EMBL" id="TDQ40366.1"/>
    </source>
</evidence>